<dbReference type="AlphaFoldDB" id="A0A8I0EU27"/>
<dbReference type="Proteomes" id="UP000620591">
    <property type="component" value="Unassembled WGS sequence"/>
</dbReference>
<evidence type="ECO:0000313" key="3">
    <source>
        <dbReference type="Proteomes" id="UP000620591"/>
    </source>
</evidence>
<dbReference type="RefSeq" id="WP_187768711.1">
    <property type="nucleotide sequence ID" value="NZ_JACTVM010000001.1"/>
</dbReference>
<dbReference type="EMBL" id="JACTVM010000001">
    <property type="protein sequence ID" value="MBC9225544.1"/>
    <property type="molecule type" value="Genomic_DNA"/>
</dbReference>
<sequence>MAYYYCLKHHAVEGDHGCKAADRMGPYETEDEASRALEIAREKTKAWDEDPTWNDDVPEPGSPE</sequence>
<organism evidence="2 3">
    <name type="scientific">Aeromicrobium senzhongii</name>
    <dbReference type="NCBI Taxonomy" id="2663859"/>
    <lineage>
        <taxon>Bacteria</taxon>
        <taxon>Bacillati</taxon>
        <taxon>Actinomycetota</taxon>
        <taxon>Actinomycetes</taxon>
        <taxon>Propionibacteriales</taxon>
        <taxon>Nocardioidaceae</taxon>
        <taxon>Aeromicrobium</taxon>
    </lineage>
</organism>
<feature type="compositionally biased region" description="Basic and acidic residues" evidence="1">
    <location>
        <begin position="39"/>
        <end position="48"/>
    </location>
</feature>
<protein>
    <recommendedName>
        <fullName evidence="4">SPOR domain-containing protein</fullName>
    </recommendedName>
</protein>
<reference evidence="2" key="1">
    <citation type="submission" date="2020-09" db="EMBL/GenBank/DDBJ databases">
        <title>Novel species in genus Aeromicrobium.</title>
        <authorList>
            <person name="Zhang G."/>
        </authorList>
    </citation>
    <scope>NUCLEOTIDE SEQUENCE</scope>
    <source>
        <strain evidence="2">Zg-636</strain>
    </source>
</reference>
<evidence type="ECO:0000313" key="2">
    <source>
        <dbReference type="EMBL" id="MBC9225544.1"/>
    </source>
</evidence>
<gene>
    <name evidence="2" type="ORF">IBG24_04340</name>
</gene>
<name>A0A8I0EU27_9ACTN</name>
<proteinExistence type="predicted"/>
<feature type="region of interest" description="Disordered" evidence="1">
    <location>
        <begin position="39"/>
        <end position="64"/>
    </location>
</feature>
<evidence type="ECO:0008006" key="4">
    <source>
        <dbReference type="Google" id="ProtNLM"/>
    </source>
</evidence>
<evidence type="ECO:0000256" key="1">
    <source>
        <dbReference type="SAM" id="MobiDB-lite"/>
    </source>
</evidence>
<feature type="compositionally biased region" description="Acidic residues" evidence="1">
    <location>
        <begin position="49"/>
        <end position="58"/>
    </location>
</feature>
<accession>A0A8I0EU27</accession>
<comment type="caution">
    <text evidence="2">The sequence shown here is derived from an EMBL/GenBank/DDBJ whole genome shotgun (WGS) entry which is preliminary data.</text>
</comment>